<dbReference type="Proteomes" id="UP000326565">
    <property type="component" value="Unassembled WGS sequence"/>
</dbReference>
<feature type="signal peptide" evidence="2">
    <location>
        <begin position="1"/>
        <end position="17"/>
    </location>
</feature>
<dbReference type="PANTHER" id="PTHR36519">
    <property type="entry name" value="FIP (FUNGUS-INDUCED PROTEIN) RELATED-RELATED"/>
    <property type="match status" value="1"/>
</dbReference>
<proteinExistence type="predicted"/>
<protein>
    <recommendedName>
        <fullName evidence="5">Dickkopf N-terminal cysteine-rich domain-containing protein</fullName>
    </recommendedName>
</protein>
<organism evidence="3 4">
    <name type="scientific">Aspergillus leporis</name>
    <dbReference type="NCBI Taxonomy" id="41062"/>
    <lineage>
        <taxon>Eukaryota</taxon>
        <taxon>Fungi</taxon>
        <taxon>Dikarya</taxon>
        <taxon>Ascomycota</taxon>
        <taxon>Pezizomycotina</taxon>
        <taxon>Eurotiomycetes</taxon>
        <taxon>Eurotiomycetidae</taxon>
        <taxon>Eurotiales</taxon>
        <taxon>Aspergillaceae</taxon>
        <taxon>Aspergillus</taxon>
        <taxon>Aspergillus subgen. Circumdati</taxon>
    </lineage>
</organism>
<sequence>MQPYILSLLFLSNLVASLTLTPISRDNDVLPQEAAVPQCKTSRDCANGYYCRRGGCVKIPRWPPSKALARDVDVDEDSDIGVISPVAISQAEIVPRDSDTEDIVKPKRCNANADCKDAFLYCKEEVCIRVPRCGRGGDCPQGFLCFGLWCRWDMLSTEPGDAEVEEVPEVGDGSTIETTQPEIEARELIRSTAPPSKLMIRDDEAEKVPEVEDDSLVEADSPEIVPNETIKCKALWDCPRGFYCLHEICVPVGANPPSPQPDKRRSNRDCPRGRLCRDGKCARIRRLPPQLLARDAVVDIEEASDTGDDSAIVTAPLDIITHQNGEADDNGDNKNEDDDGVVYLKCKGVRGCPRHYLCLNGRYLPFLRPPPQLSTRDTDNEQESNIDDKDENDDEAQAPESDTRCRNKRGCGRYGICVNGHCIYTMRKMARGITENSEEGFEIDNEKREPKYRGRCRTRFDCGITMWCLHRKCVPFADKMARDVVEDNGENGESAHKDPVVEPKKRCTSQNDCFPRAKCFNGLCHNY</sequence>
<keyword evidence="4" id="KW-1185">Reference proteome</keyword>
<dbReference type="SUPFAM" id="SSF57184">
    <property type="entry name" value="Growth factor receptor domain"/>
    <property type="match status" value="1"/>
</dbReference>
<accession>A0A5N5WXL5</accession>
<feature type="compositionally biased region" description="Acidic residues" evidence="1">
    <location>
        <begin position="380"/>
        <end position="397"/>
    </location>
</feature>
<evidence type="ECO:0008006" key="5">
    <source>
        <dbReference type="Google" id="ProtNLM"/>
    </source>
</evidence>
<reference evidence="3 4" key="1">
    <citation type="submission" date="2019-04" db="EMBL/GenBank/DDBJ databases">
        <title>Friends and foes A comparative genomics study of 23 Aspergillus species from section Flavi.</title>
        <authorList>
            <consortium name="DOE Joint Genome Institute"/>
            <person name="Kjaerbolling I."/>
            <person name="Vesth T."/>
            <person name="Frisvad J.C."/>
            <person name="Nybo J.L."/>
            <person name="Theobald S."/>
            <person name="Kildgaard S."/>
            <person name="Isbrandt T."/>
            <person name="Kuo A."/>
            <person name="Sato A."/>
            <person name="Lyhne E.K."/>
            <person name="Kogle M.E."/>
            <person name="Wiebenga A."/>
            <person name="Kun R.S."/>
            <person name="Lubbers R.J."/>
            <person name="Makela M.R."/>
            <person name="Barry K."/>
            <person name="Chovatia M."/>
            <person name="Clum A."/>
            <person name="Daum C."/>
            <person name="Haridas S."/>
            <person name="He G."/>
            <person name="LaButti K."/>
            <person name="Lipzen A."/>
            <person name="Mondo S."/>
            <person name="Riley R."/>
            <person name="Salamov A."/>
            <person name="Simmons B.A."/>
            <person name="Magnuson J.K."/>
            <person name="Henrissat B."/>
            <person name="Mortensen U.H."/>
            <person name="Larsen T.O."/>
            <person name="Devries R.P."/>
            <person name="Grigoriev I.V."/>
            <person name="Machida M."/>
            <person name="Baker S.E."/>
            <person name="Andersen M.R."/>
        </authorList>
    </citation>
    <scope>NUCLEOTIDE SEQUENCE [LARGE SCALE GENOMIC DNA]</scope>
    <source>
        <strain evidence="3 4">CBS 151.66</strain>
    </source>
</reference>
<name>A0A5N5WXL5_9EURO</name>
<dbReference type="OrthoDB" id="10658273at2759"/>
<dbReference type="PANTHER" id="PTHR36519:SF9">
    <property type="entry name" value="EB DOMAIN-CONTAINING PROTEIN-RELATED"/>
    <property type="match status" value="1"/>
</dbReference>
<dbReference type="AlphaFoldDB" id="A0A5N5WXL5"/>
<feature type="region of interest" description="Disordered" evidence="1">
    <location>
        <begin position="369"/>
        <end position="405"/>
    </location>
</feature>
<evidence type="ECO:0000256" key="2">
    <source>
        <dbReference type="SAM" id="SignalP"/>
    </source>
</evidence>
<evidence type="ECO:0000313" key="4">
    <source>
        <dbReference type="Proteomes" id="UP000326565"/>
    </source>
</evidence>
<dbReference type="InterPro" id="IPR009030">
    <property type="entry name" value="Growth_fac_rcpt_cys_sf"/>
</dbReference>
<feature type="chain" id="PRO_5024872993" description="Dickkopf N-terminal cysteine-rich domain-containing protein" evidence="2">
    <location>
        <begin position="18"/>
        <end position="527"/>
    </location>
</feature>
<gene>
    <name evidence="3" type="ORF">BDV29DRAFT_158537</name>
</gene>
<evidence type="ECO:0000313" key="3">
    <source>
        <dbReference type="EMBL" id="KAB8072435.1"/>
    </source>
</evidence>
<evidence type="ECO:0000256" key="1">
    <source>
        <dbReference type="SAM" id="MobiDB-lite"/>
    </source>
</evidence>
<keyword evidence="2" id="KW-0732">Signal</keyword>
<dbReference type="EMBL" id="ML732247">
    <property type="protein sequence ID" value="KAB8072435.1"/>
    <property type="molecule type" value="Genomic_DNA"/>
</dbReference>